<feature type="region of interest" description="Disordered" evidence="1">
    <location>
        <begin position="332"/>
        <end position="568"/>
    </location>
</feature>
<feature type="region of interest" description="Disordered" evidence="1">
    <location>
        <begin position="581"/>
        <end position="656"/>
    </location>
</feature>
<dbReference type="Proteomes" id="UP000002037">
    <property type="component" value="Unassembled WGS sequence"/>
</dbReference>
<dbReference type="GeneID" id="8298119"/>
<feature type="compositionally biased region" description="Polar residues" evidence="1">
    <location>
        <begin position="46"/>
        <end position="70"/>
    </location>
</feature>
<feature type="compositionally biased region" description="Low complexity" evidence="1">
    <location>
        <begin position="1160"/>
        <end position="1177"/>
    </location>
</feature>
<feature type="compositionally biased region" description="Low complexity" evidence="1">
    <location>
        <begin position="370"/>
        <end position="406"/>
    </location>
</feature>
<feature type="compositionally biased region" description="Acidic residues" evidence="1">
    <location>
        <begin position="845"/>
        <end position="867"/>
    </location>
</feature>
<feature type="region of interest" description="Disordered" evidence="1">
    <location>
        <begin position="1045"/>
        <end position="1064"/>
    </location>
</feature>
<feature type="compositionally biased region" description="Acidic residues" evidence="1">
    <location>
        <begin position="1359"/>
        <end position="1371"/>
    </location>
</feature>
<feature type="compositionally biased region" description="Low complexity" evidence="1">
    <location>
        <begin position="765"/>
        <end position="781"/>
    </location>
</feature>
<feature type="compositionally biased region" description="Low complexity" evidence="1">
    <location>
        <begin position="1502"/>
        <end position="1512"/>
    </location>
</feature>
<evidence type="ECO:0000256" key="1">
    <source>
        <dbReference type="SAM" id="MobiDB-lite"/>
    </source>
</evidence>
<evidence type="ECO:0000313" key="3">
    <source>
        <dbReference type="Proteomes" id="UP000002037"/>
    </source>
</evidence>
<feature type="region of interest" description="Disordered" evidence="1">
    <location>
        <begin position="842"/>
        <end position="878"/>
    </location>
</feature>
<gene>
    <name evidence="2" type="ORF">CTRG_04766</name>
</gene>
<feature type="compositionally biased region" description="Low complexity" evidence="1">
    <location>
        <begin position="1338"/>
        <end position="1350"/>
    </location>
</feature>
<dbReference type="GO" id="GO:0030036">
    <property type="term" value="P:actin cytoskeleton organization"/>
    <property type="evidence" value="ECO:0007669"/>
    <property type="project" value="TreeGrafter"/>
</dbReference>
<feature type="region of interest" description="Disordered" evidence="1">
    <location>
        <begin position="46"/>
        <end position="73"/>
    </location>
</feature>
<dbReference type="RefSeq" id="XP_002550468.1">
    <property type="nucleotide sequence ID" value="XM_002550422.1"/>
</dbReference>
<feature type="compositionally biased region" description="Low complexity" evidence="1">
    <location>
        <begin position="1197"/>
        <end position="1211"/>
    </location>
</feature>
<feature type="region of interest" description="Disordered" evidence="1">
    <location>
        <begin position="668"/>
        <end position="723"/>
    </location>
</feature>
<name>C5MFC3_CANTT</name>
<feature type="region of interest" description="Disordered" evidence="1">
    <location>
        <begin position="745"/>
        <end position="821"/>
    </location>
</feature>
<feature type="compositionally biased region" description="Polar residues" evidence="1">
    <location>
        <begin position="1239"/>
        <end position="1253"/>
    </location>
</feature>
<dbReference type="GO" id="GO:0003779">
    <property type="term" value="F:actin binding"/>
    <property type="evidence" value="ECO:0007669"/>
    <property type="project" value="TreeGrafter"/>
</dbReference>
<reference evidence="2 3" key="1">
    <citation type="journal article" date="2009" name="Nature">
        <title>Evolution of pathogenicity and sexual reproduction in eight Candida genomes.</title>
        <authorList>
            <person name="Butler G."/>
            <person name="Rasmussen M.D."/>
            <person name="Lin M.F."/>
            <person name="Santos M.A."/>
            <person name="Sakthikumar S."/>
            <person name="Munro C.A."/>
            <person name="Rheinbay E."/>
            <person name="Grabherr M."/>
            <person name="Forche A."/>
            <person name="Reedy J.L."/>
            <person name="Agrafioti I."/>
            <person name="Arnaud M.B."/>
            <person name="Bates S."/>
            <person name="Brown A.J."/>
            <person name="Brunke S."/>
            <person name="Costanzo M.C."/>
            <person name="Fitzpatrick D.A."/>
            <person name="de Groot P.W."/>
            <person name="Harris D."/>
            <person name="Hoyer L.L."/>
            <person name="Hube B."/>
            <person name="Klis F.M."/>
            <person name="Kodira C."/>
            <person name="Lennard N."/>
            <person name="Logue M.E."/>
            <person name="Martin R."/>
            <person name="Neiman A.M."/>
            <person name="Nikolaou E."/>
            <person name="Quail M.A."/>
            <person name="Quinn J."/>
            <person name="Santos M.C."/>
            <person name="Schmitzberger F.F."/>
            <person name="Sherlock G."/>
            <person name="Shah P."/>
            <person name="Silverstein K.A."/>
            <person name="Skrzypek M.S."/>
            <person name="Soll D."/>
            <person name="Staggs R."/>
            <person name="Stansfield I."/>
            <person name="Stumpf M.P."/>
            <person name="Sudbery P.E."/>
            <person name="Srikantha T."/>
            <person name="Zeng Q."/>
            <person name="Berman J."/>
            <person name="Berriman M."/>
            <person name="Heitman J."/>
            <person name="Gow N.A."/>
            <person name="Lorenz M.C."/>
            <person name="Birren B.W."/>
            <person name="Kellis M."/>
            <person name="Cuomo C.A."/>
        </authorList>
    </citation>
    <scope>NUCLEOTIDE SEQUENCE [LARGE SCALE GENOMIC DNA]</scope>
    <source>
        <strain evidence="3">ATCC MYA-3404 / T1</strain>
    </source>
</reference>
<evidence type="ECO:0008006" key="4">
    <source>
        <dbReference type="Google" id="ProtNLM"/>
    </source>
</evidence>
<dbReference type="PANTHER" id="PTHR12751">
    <property type="entry name" value="PHOSPHATASE AND ACTIN REGULATOR PHACTR"/>
    <property type="match status" value="1"/>
</dbReference>
<dbReference type="HOGENOM" id="CLU_254113_0_0_1"/>
<feature type="compositionally biased region" description="Low complexity" evidence="1">
    <location>
        <begin position="610"/>
        <end position="654"/>
    </location>
</feature>
<dbReference type="eggNOG" id="KOG4339">
    <property type="taxonomic scope" value="Eukaryota"/>
</dbReference>
<feature type="compositionally biased region" description="Polar residues" evidence="1">
    <location>
        <begin position="600"/>
        <end position="609"/>
    </location>
</feature>
<feature type="compositionally biased region" description="Basic and acidic residues" evidence="1">
    <location>
        <begin position="1181"/>
        <end position="1190"/>
    </location>
</feature>
<evidence type="ECO:0000313" key="2">
    <source>
        <dbReference type="EMBL" id="EER31983.1"/>
    </source>
</evidence>
<feature type="compositionally biased region" description="Acidic residues" evidence="1">
    <location>
        <begin position="155"/>
        <end position="169"/>
    </location>
</feature>
<feature type="compositionally biased region" description="Polar residues" evidence="1">
    <location>
        <begin position="686"/>
        <end position="698"/>
    </location>
</feature>
<feature type="region of interest" description="Disordered" evidence="1">
    <location>
        <begin position="153"/>
        <end position="178"/>
    </location>
</feature>
<feature type="region of interest" description="Disordered" evidence="1">
    <location>
        <begin position="921"/>
        <end position="990"/>
    </location>
</feature>
<dbReference type="EMBL" id="GG692400">
    <property type="protein sequence ID" value="EER31983.1"/>
    <property type="molecule type" value="Genomic_DNA"/>
</dbReference>
<protein>
    <recommendedName>
        <fullName evidence="4">Protein BNI4</fullName>
    </recommendedName>
</protein>
<feature type="compositionally biased region" description="Polar residues" evidence="1">
    <location>
        <begin position="1420"/>
        <end position="1436"/>
    </location>
</feature>
<dbReference type="PANTHER" id="PTHR12751:SF18">
    <property type="entry name" value="PHOSPHATASE AND ACTIN REGULATOR 1"/>
    <property type="match status" value="1"/>
</dbReference>
<feature type="compositionally biased region" description="Polar residues" evidence="1">
    <location>
        <begin position="521"/>
        <end position="537"/>
    </location>
</feature>
<feature type="compositionally biased region" description="Low complexity" evidence="1">
    <location>
        <begin position="546"/>
        <end position="560"/>
    </location>
</feature>
<feature type="compositionally biased region" description="Low complexity" evidence="1">
    <location>
        <begin position="455"/>
        <end position="502"/>
    </location>
</feature>
<proteinExistence type="predicted"/>
<feature type="compositionally biased region" description="Pro residues" evidence="1">
    <location>
        <begin position="440"/>
        <end position="454"/>
    </location>
</feature>
<feature type="compositionally biased region" description="Basic and acidic residues" evidence="1">
    <location>
        <begin position="745"/>
        <end position="764"/>
    </location>
</feature>
<dbReference type="VEuPathDB" id="FungiDB:CTRG_04766"/>
<accession>C5MFC3</accession>
<feature type="compositionally biased region" description="Low complexity" evidence="1">
    <location>
        <begin position="791"/>
        <end position="804"/>
    </location>
</feature>
<organism evidence="2 3">
    <name type="scientific">Candida tropicalis (strain ATCC MYA-3404 / T1)</name>
    <name type="common">Yeast</name>
    <dbReference type="NCBI Taxonomy" id="294747"/>
    <lineage>
        <taxon>Eukaryota</taxon>
        <taxon>Fungi</taxon>
        <taxon>Dikarya</taxon>
        <taxon>Ascomycota</taxon>
        <taxon>Saccharomycotina</taxon>
        <taxon>Pichiomycetes</taxon>
        <taxon>Debaryomycetaceae</taxon>
        <taxon>Candida/Lodderomyces clade</taxon>
        <taxon>Candida</taxon>
    </lineage>
</organism>
<dbReference type="OrthoDB" id="5563016at2759"/>
<feature type="compositionally biased region" description="Basic and acidic residues" evidence="1">
    <location>
        <begin position="700"/>
        <end position="715"/>
    </location>
</feature>
<feature type="region of interest" description="Disordered" evidence="1">
    <location>
        <begin position="1129"/>
        <end position="1517"/>
    </location>
</feature>
<sequence length="1589" mass="175378">MPDSTFDEFFDNDFYSAPTSEIGNDVNTKNHLKNVRNSIQIKHSISTKSLKDITTNPNPSQQSNRQSFPTNIKAKRTSAIKASPSLKALENILNEKSKQYNSTSSYNVNAIVEEEEEEEDDGIVRQQTKLSPPLVFKYNTDVGQSVQTFETATESLDDEERQQQEEETDSNQVPESMESSIFSHNYLTKKTSKASSTTSGNSHKYNKSSISTISEAGYSTDETPIVYQPMTFQSITPHSPDSPIVKMIDVNEEQQFGDNAKVHENGQNYIIGNLDTNSNSNNKNNNIFANNGVTNYNTTSQKISTNYQQQEQQEASKSVDYLSCIDSHFNYQPQSQQQQQQEQPDDQDAEEMVQKNSHSLQPPRHIKLPSSNKSFLTNSSSSTISSSTTTSTTIATTNNKATTGTSIQSNNPFYQPHSNNNHYSHHQVQKQNFSSANPNVPAPPPPPPPPPPPILQQQPYPGTASTTSNTSNSVHRTISNLSSSNMSIESNNSSLNKNNSNSEHTTRPKIVRKSKSMLEVLSNSESLENIQKSTSPLPETPKQYFAGITTTGPGSTASSPKKSPHLRSNSAFSLNFISKETTSNTNTMDPPRHLQHKRSSTMSDLSRLNHTQPSHPQQQQSQSQPQPQPQQQSTAASVQSSTFTNNTSTSSTATNEKKKFSFKSLFKSRSKNHSLNSASEPKKLTSKSYSTPNMQTLSEQPKKVEQKQQQDDHQRPQMKTTNSFMNRFMKTKSSENLSKMGALQEPKKTLEANKPVDQHTKKEPAVASNSTVSSNSAPTTNENFKNKNSAKETTTNTTTSTTNKSKSDAMAPPTQSLARPGSVNFIREISEDSVFVGKHNIEVHDDIEDEHSGDDDRESFESGEDNYDQLSYSRSVPEDEDFDYYDAKNISDNPPQKLNKGNQYGEEIALLPPLLDSNQFGSPFKVNYQNSPQSSSKGGETQGQNLDDSPLSKKKLQSPSMPIKPPHSQNPSANRGLDHNHHHNSNNSNQLLGEALFPKSLNAHEVESIVSLERSRSMKSVKSNKRNSFVNYDGSDDNIVHYVGPTSQPNSNSGMTRSNSILKNSTSRRSNLNEELNMNSIDANISQYAEELNHSNHNLNTSLILDDDLMEFSQFIDVDNLNFVDSPLLPGTPKRSDGQVGIPPPSPLDLKSFDKSMPHPSSVQEQQQVQQQKKSPVIIVDKSEVEEPKINKNAQISIDSRTPPSSSSPLSMEHVESPKTSVEGNEQAHEKEVVVIDLTNDSSGVGNSITTPEPKNETDDEDEDGMGSDAATEIIKSSPILQSAYMARRSQDYEEDGDGSTTKPKVRPISMSFKGMNAPSFSGKFKSQDLRSSDSHQSFNINFNDDSSSSVGGGFGTTTDDEDYESEDLDDSSNVSSKRDGSINQGIGGRKISPLIPPQTNMINKHSPLVPPSAGPNPAAVQSPTTSVKSSVFSPRQSHKKSSASPTESNHPQQGIPQPPAPPRKFSHNKIPSISDQSSVASGSPRSFTSMISKKWGNNKKSSPASSPRAAPLTHRPPQVINKISNGVRFSSRIILYDTYNEDEYDRHPDTATCNQLTPLLAQQIKEELNTFKSEMNIHVESRCYTHFF</sequence>
<dbReference type="KEGG" id="ctp:CTRG_04766"/>
<feature type="compositionally biased region" description="Low complexity" evidence="1">
    <location>
        <begin position="332"/>
        <end position="342"/>
    </location>
</feature>
<feature type="compositionally biased region" description="Polar residues" evidence="1">
    <location>
        <begin position="407"/>
        <end position="422"/>
    </location>
</feature>
<feature type="compositionally biased region" description="Polar residues" evidence="1">
    <location>
        <begin position="1470"/>
        <end position="1492"/>
    </location>
</feature>
<keyword evidence="3" id="KW-1185">Reference proteome</keyword>
<dbReference type="STRING" id="294747.C5MFC3"/>
<feature type="compositionally biased region" description="Polar residues" evidence="1">
    <location>
        <begin position="921"/>
        <end position="945"/>
    </location>
</feature>